<feature type="region of interest" description="Disordered" evidence="2">
    <location>
        <begin position="1"/>
        <end position="64"/>
    </location>
</feature>
<feature type="compositionally biased region" description="Pro residues" evidence="2">
    <location>
        <begin position="86"/>
        <end position="104"/>
    </location>
</feature>
<comment type="caution">
    <text evidence="3">The sequence shown here is derived from an EMBL/GenBank/DDBJ whole genome shotgun (WGS) entry which is preliminary data.</text>
</comment>
<feature type="coiled-coil region" evidence="1">
    <location>
        <begin position="406"/>
        <end position="454"/>
    </location>
</feature>
<dbReference type="Proteomes" id="UP000732380">
    <property type="component" value="Unassembled WGS sequence"/>
</dbReference>
<proteinExistence type="predicted"/>
<name>A0A9P7TP34_9HYPO</name>
<feature type="compositionally biased region" description="Polar residues" evidence="2">
    <location>
        <begin position="332"/>
        <end position="345"/>
    </location>
</feature>
<evidence type="ECO:0000313" key="4">
    <source>
        <dbReference type="Proteomes" id="UP000732380"/>
    </source>
</evidence>
<evidence type="ECO:0000256" key="2">
    <source>
        <dbReference type="SAM" id="MobiDB-lite"/>
    </source>
</evidence>
<organism evidence="3 4">
    <name type="scientific">Claviceps humidiphila</name>
    <dbReference type="NCBI Taxonomy" id="1294629"/>
    <lineage>
        <taxon>Eukaryota</taxon>
        <taxon>Fungi</taxon>
        <taxon>Dikarya</taxon>
        <taxon>Ascomycota</taxon>
        <taxon>Pezizomycotina</taxon>
        <taxon>Sordariomycetes</taxon>
        <taxon>Hypocreomycetidae</taxon>
        <taxon>Hypocreales</taxon>
        <taxon>Clavicipitaceae</taxon>
        <taxon>Claviceps</taxon>
    </lineage>
</organism>
<keyword evidence="4" id="KW-1185">Reference proteome</keyword>
<keyword evidence="1" id="KW-0175">Coiled coil</keyword>
<sequence>MAPLTRVSSKAPEAPGSQGPPELEALLQRGVPPQTTVPNPSHPAPGPTVLDTLQREGSEGEQSCTLGGRCVGPFHAKLQQLLPSLSSPPLPPLLPSPPSPPSPSPWQAEVITIEDDAAPADPITIYDDTESDCDPQQKEVNLEDIEKMNIEEDHSDSEDEGSLGQSALPQEQTFATLGELESYLHDFAVPLGFDVARSKWYGRKNEATGKMSRLYFRCCRGGKQDSRRKADSRRRTIKTECKWKVTAIASDPSDLSGPFQLRLSQTMIHNHGPSNPATLLQRYSKKKRKLELTDSMQEDENRQGRESSALSGAELERMQPSGVIHPKPCSAANATRNTSSQNTTPRMPAGRSSAPRNSSLLAVQDRIHRPTAESQSSFQASTPAGFSSAPSQGREKNGRSFVSLALAQTQAAMNEQMVEKQRLANEEKRLANEEKRLANEAEAQRQKIVNMRAAFVSSRLRLMESGEIEFDQAIFQVLNQTI</sequence>
<evidence type="ECO:0000313" key="3">
    <source>
        <dbReference type="EMBL" id="KAG6112023.1"/>
    </source>
</evidence>
<gene>
    <name evidence="3" type="ORF">E4U13_004496</name>
</gene>
<feature type="region of interest" description="Disordered" evidence="2">
    <location>
        <begin position="290"/>
        <end position="398"/>
    </location>
</feature>
<reference evidence="3 4" key="1">
    <citation type="journal article" date="2020" name="bioRxiv">
        <title>Whole genome comparisons of ergot fungi reveals the divergence and evolution of species within the genus Claviceps are the result of varying mechanisms driving genome evolution and host range expansion.</title>
        <authorList>
            <person name="Wyka S.A."/>
            <person name="Mondo S.J."/>
            <person name="Liu M."/>
            <person name="Dettman J."/>
            <person name="Nalam V."/>
            <person name="Broders K.D."/>
        </authorList>
    </citation>
    <scope>NUCLEOTIDE SEQUENCE [LARGE SCALE GENOMIC DNA]</scope>
    <source>
        <strain evidence="3 4">LM576</strain>
    </source>
</reference>
<protein>
    <recommendedName>
        <fullName evidence="5">FAR1 domain-containing protein</fullName>
    </recommendedName>
</protein>
<feature type="compositionally biased region" description="Polar residues" evidence="2">
    <location>
        <begin position="372"/>
        <end position="391"/>
    </location>
</feature>
<dbReference type="AlphaFoldDB" id="A0A9P7TP34"/>
<feature type="region of interest" description="Disordered" evidence="2">
    <location>
        <begin position="82"/>
        <end position="108"/>
    </location>
</feature>
<accession>A0A9P7TP34</accession>
<evidence type="ECO:0000256" key="1">
    <source>
        <dbReference type="SAM" id="Coils"/>
    </source>
</evidence>
<dbReference type="EMBL" id="SRQM01000353">
    <property type="protein sequence ID" value="KAG6112023.1"/>
    <property type="molecule type" value="Genomic_DNA"/>
</dbReference>
<evidence type="ECO:0008006" key="5">
    <source>
        <dbReference type="Google" id="ProtNLM"/>
    </source>
</evidence>